<dbReference type="InterPro" id="IPR010310">
    <property type="entry name" value="T7SS_ESAT-6-like"/>
</dbReference>
<feature type="coiled-coil region" evidence="1">
    <location>
        <begin position="10"/>
        <end position="37"/>
    </location>
</feature>
<comment type="caution">
    <text evidence="2">The sequence shown here is derived from an EMBL/GenBank/DDBJ whole genome shotgun (WGS) entry which is preliminary data.</text>
</comment>
<name>A0AA36Y3Y1_9FIRM</name>
<proteinExistence type="predicted"/>
<reference evidence="2 3" key="1">
    <citation type="submission" date="2011-10" db="EMBL/GenBank/DDBJ databases">
        <title>The Genome Sequence of Lachnospiraceae bacterium ACC2.</title>
        <authorList>
            <consortium name="The Broad Institute Genome Sequencing Platform"/>
            <person name="Earl A."/>
            <person name="Ward D."/>
            <person name="Feldgarden M."/>
            <person name="Gevers D."/>
            <person name="Sizova M."/>
            <person name="Hazen A."/>
            <person name="Epstein S."/>
            <person name="Young S.K."/>
            <person name="Zeng Q."/>
            <person name="Gargeya S."/>
            <person name="Fitzgerald M."/>
            <person name="Haas B."/>
            <person name="Abouelleil A."/>
            <person name="Alvarado L."/>
            <person name="Arachchi H.M."/>
            <person name="Berlin A."/>
            <person name="Brown A."/>
            <person name="Chapman S.B."/>
            <person name="Chen Z."/>
            <person name="Dunbar C."/>
            <person name="Freedman E."/>
            <person name="Gearin G."/>
            <person name="Goldberg J."/>
            <person name="Griggs A."/>
            <person name="Gujja S."/>
            <person name="Heiman D."/>
            <person name="Howarth C."/>
            <person name="Larson L."/>
            <person name="Lui A."/>
            <person name="MacDonald P.J.P."/>
            <person name="Montmayeur A."/>
            <person name="Murphy C."/>
            <person name="Neiman D."/>
            <person name="Pearson M."/>
            <person name="Priest M."/>
            <person name="Roberts A."/>
            <person name="Saif S."/>
            <person name="Shea T."/>
            <person name="Shenoy N."/>
            <person name="Sisk P."/>
            <person name="Stolte C."/>
            <person name="Sykes S."/>
            <person name="Wortman J."/>
            <person name="Nusbaum C."/>
            <person name="Birren B."/>
        </authorList>
    </citation>
    <scope>NUCLEOTIDE SEQUENCE [LARGE SCALE GENOMIC DNA]</scope>
    <source>
        <strain evidence="2 3">ACC2</strain>
    </source>
</reference>
<sequence length="103" mass="11654">MDLYVNLPQLEAAREKTHALQRRLACAARDIRALERDMDQSVWSGKGRDGFVRLFRLFEQALDGMQATLDEKQTLLDEAALEAGRCLQSETEGFCEEFTAAES</sequence>
<evidence type="ECO:0008006" key="4">
    <source>
        <dbReference type="Google" id="ProtNLM"/>
    </source>
</evidence>
<evidence type="ECO:0000313" key="2">
    <source>
        <dbReference type="EMBL" id="EHO16036.1"/>
    </source>
</evidence>
<accession>A0AA36Y3Y1</accession>
<keyword evidence="1" id="KW-0175">Coiled coil</keyword>
<dbReference type="Pfam" id="PF06013">
    <property type="entry name" value="WXG100"/>
    <property type="match status" value="1"/>
</dbReference>
<organism evidence="2 3">
    <name type="scientific">Stomatobaculum longum</name>
    <dbReference type="NCBI Taxonomy" id="796942"/>
    <lineage>
        <taxon>Bacteria</taxon>
        <taxon>Bacillati</taxon>
        <taxon>Bacillota</taxon>
        <taxon>Clostridia</taxon>
        <taxon>Lachnospirales</taxon>
        <taxon>Lachnospiraceae</taxon>
        <taxon>Stomatobaculum</taxon>
    </lineage>
</organism>
<evidence type="ECO:0000256" key="1">
    <source>
        <dbReference type="SAM" id="Coils"/>
    </source>
</evidence>
<evidence type="ECO:0000313" key="3">
    <source>
        <dbReference type="Proteomes" id="UP000018466"/>
    </source>
</evidence>
<dbReference type="EMBL" id="AGEL01000013">
    <property type="protein sequence ID" value="EHO16036.1"/>
    <property type="molecule type" value="Genomic_DNA"/>
</dbReference>
<dbReference type="AlphaFoldDB" id="A0AA36Y3Y1"/>
<keyword evidence="3" id="KW-1185">Reference proteome</keyword>
<dbReference type="SUPFAM" id="SSF140453">
    <property type="entry name" value="EsxAB dimer-like"/>
    <property type="match status" value="1"/>
</dbReference>
<dbReference type="RefSeq" id="WP_009533414.1">
    <property type="nucleotide sequence ID" value="NZ_CAUOLT010000002.1"/>
</dbReference>
<dbReference type="InterPro" id="IPR036689">
    <property type="entry name" value="ESAT-6-like_sf"/>
</dbReference>
<dbReference type="Proteomes" id="UP000018466">
    <property type="component" value="Unassembled WGS sequence"/>
</dbReference>
<dbReference type="Gene3D" id="1.10.287.1060">
    <property type="entry name" value="ESAT-6-like"/>
    <property type="match status" value="1"/>
</dbReference>
<gene>
    <name evidence="2" type="ORF">HMPREF9623_01582</name>
</gene>
<dbReference type="GeneID" id="86941310"/>
<protein>
    <recommendedName>
        <fullName evidence="4">ESAT-6-like protein</fullName>
    </recommendedName>
</protein>